<organism evidence="5 6">
    <name type="scientific">Coccomyxa viridis</name>
    <dbReference type="NCBI Taxonomy" id="1274662"/>
    <lineage>
        <taxon>Eukaryota</taxon>
        <taxon>Viridiplantae</taxon>
        <taxon>Chlorophyta</taxon>
        <taxon>core chlorophytes</taxon>
        <taxon>Trebouxiophyceae</taxon>
        <taxon>Trebouxiophyceae incertae sedis</taxon>
        <taxon>Coccomyxaceae</taxon>
        <taxon>Coccomyxa</taxon>
    </lineage>
</organism>
<dbReference type="InterPro" id="IPR050641">
    <property type="entry name" value="RIFMO-like"/>
</dbReference>
<dbReference type="GO" id="GO:0005739">
    <property type="term" value="C:mitochondrion"/>
    <property type="evidence" value="ECO:0007669"/>
    <property type="project" value="TreeGrafter"/>
</dbReference>
<dbReference type="GO" id="GO:0071949">
    <property type="term" value="F:FAD binding"/>
    <property type="evidence" value="ECO:0007669"/>
    <property type="project" value="InterPro"/>
</dbReference>
<dbReference type="GO" id="GO:0016709">
    <property type="term" value="F:oxidoreductase activity, acting on paired donors, with incorporation or reduction of molecular oxygen, NAD(P)H as one donor, and incorporation of one atom of oxygen"/>
    <property type="evidence" value="ECO:0007669"/>
    <property type="project" value="UniProtKB-ARBA"/>
</dbReference>
<sequence length="716" mass="76895">MAGRLLQAVKQRWHAQLTAPVNAWTRGCTTTAVDVPVVIVGAGPTGLTLSKLLSQLGVQSLVVERASSVTSHPQAHFINNRTMEIFRHIYGMPDGRSLAADVAAASPPLHEWRKFIYCESATGSILGDVDHFKGQAGPRMHDISPEPVAHLSQHRLLPMLLACALENAVNSRVLFDRTALEINQPADHVSIVMRTSKGKTETVHCKYVVAADGANSRVRGMLGIPLQGQSDMQHLVNIHFIAPQLKSSLRGREAMLYFVFNPSVIAVLVAHDISSGEFVAQVPYFPPAQSLADFTPTVLKTLLVAAIGQPEISLDVKSIRTWSMHAEVADIFQAGNVFLAGDAAHRFPPAGGFGMNTGIQDAHNLAWKLAAGQSRFQLARIALKVPAALGLDPRAAKLLQAAVASRPASLLPPGLVRSALDVSLSLGRAAAGVRGPLKAWRRKALQSIFEAGNSLRLQFPLEDLGFCYTAPGSAVCLPGQAASSRAPAALDAASDTAQQNVSAQQGRGLDYVQNTQPGSRLPHLELKLLASKRHSDGRVTQLSHTESSQVEPQGLHADSPAGAGTVRRGAVGKSMDQQFTSLSTHDLLDAGSTSLLMLLGQGRAAAVWAAAARRVDPRLQTFNIVQIFDGPYCRESLRAETVVQDAYVRTAQDVSSRWKTLRQVSENGAILVRPDGHISWRADMRQGADGYCAEDSTRAAEHLRTALAALQYVHEN</sequence>
<dbReference type="Pfam" id="PF21274">
    <property type="entry name" value="Rng_hyd_C"/>
    <property type="match status" value="1"/>
</dbReference>
<dbReference type="PANTHER" id="PTHR43004">
    <property type="entry name" value="TRK SYSTEM POTASSIUM UPTAKE PROTEIN"/>
    <property type="match status" value="1"/>
</dbReference>
<evidence type="ECO:0000256" key="2">
    <source>
        <dbReference type="ARBA" id="ARBA00022827"/>
    </source>
</evidence>
<dbReference type="PRINTS" id="PR00420">
    <property type="entry name" value="RNGMNOXGNASE"/>
</dbReference>
<evidence type="ECO:0000256" key="1">
    <source>
        <dbReference type="ARBA" id="ARBA00022630"/>
    </source>
</evidence>
<evidence type="ECO:0000256" key="3">
    <source>
        <dbReference type="SAM" id="MobiDB-lite"/>
    </source>
</evidence>
<dbReference type="Gene3D" id="3.40.30.120">
    <property type="match status" value="1"/>
</dbReference>
<name>A0AAV1HWS1_9CHLO</name>
<accession>A0AAV1HWS1</accession>
<dbReference type="Proteomes" id="UP001314263">
    <property type="component" value="Unassembled WGS sequence"/>
</dbReference>
<feature type="compositionally biased region" description="Polar residues" evidence="3">
    <location>
        <begin position="538"/>
        <end position="551"/>
    </location>
</feature>
<keyword evidence="6" id="KW-1185">Reference proteome</keyword>
<evidence type="ECO:0000313" key="6">
    <source>
        <dbReference type="Proteomes" id="UP001314263"/>
    </source>
</evidence>
<feature type="domain" description="FAD-binding" evidence="4">
    <location>
        <begin position="34"/>
        <end position="371"/>
    </location>
</feature>
<gene>
    <name evidence="5" type="ORF">CVIRNUC_001637</name>
</gene>
<dbReference type="InterPro" id="IPR002938">
    <property type="entry name" value="FAD-bd"/>
</dbReference>
<dbReference type="Gene3D" id="3.30.9.10">
    <property type="entry name" value="D-Amino Acid Oxidase, subunit A, domain 2"/>
    <property type="match status" value="1"/>
</dbReference>
<dbReference type="InterPro" id="IPR036188">
    <property type="entry name" value="FAD/NAD-bd_sf"/>
</dbReference>
<proteinExistence type="predicted"/>
<evidence type="ECO:0000313" key="5">
    <source>
        <dbReference type="EMBL" id="CAK0745683.1"/>
    </source>
</evidence>
<dbReference type="AlphaFoldDB" id="A0AAV1HWS1"/>
<protein>
    <recommendedName>
        <fullName evidence="4">FAD-binding domain-containing protein</fullName>
    </recommendedName>
</protein>
<keyword evidence="2" id="KW-0274">FAD</keyword>
<dbReference type="EMBL" id="CAUYUE010000002">
    <property type="protein sequence ID" value="CAK0745683.1"/>
    <property type="molecule type" value="Genomic_DNA"/>
</dbReference>
<evidence type="ECO:0000259" key="4">
    <source>
        <dbReference type="Pfam" id="PF01494"/>
    </source>
</evidence>
<dbReference type="Pfam" id="PF01494">
    <property type="entry name" value="FAD_binding_3"/>
    <property type="match status" value="1"/>
</dbReference>
<dbReference type="PANTHER" id="PTHR43004:SF6">
    <property type="entry name" value="FAD_NAD(P)-BINDING OXIDOREDUCTASE FAMILY PROTEIN"/>
    <property type="match status" value="1"/>
</dbReference>
<dbReference type="Gene3D" id="3.50.50.60">
    <property type="entry name" value="FAD/NAD(P)-binding domain"/>
    <property type="match status" value="1"/>
</dbReference>
<keyword evidence="1" id="KW-0285">Flavoprotein</keyword>
<comment type="caution">
    <text evidence="5">The sequence shown here is derived from an EMBL/GenBank/DDBJ whole genome shotgun (WGS) entry which is preliminary data.</text>
</comment>
<dbReference type="SUPFAM" id="SSF51905">
    <property type="entry name" value="FAD/NAD(P)-binding domain"/>
    <property type="match status" value="1"/>
</dbReference>
<feature type="region of interest" description="Disordered" evidence="3">
    <location>
        <begin position="535"/>
        <end position="566"/>
    </location>
</feature>
<reference evidence="5 6" key="1">
    <citation type="submission" date="2023-10" db="EMBL/GenBank/DDBJ databases">
        <authorList>
            <person name="Maclean D."/>
            <person name="Macfadyen A."/>
        </authorList>
    </citation>
    <scope>NUCLEOTIDE SEQUENCE [LARGE SCALE GENOMIC DNA]</scope>
</reference>
<dbReference type="GO" id="GO:0006744">
    <property type="term" value="P:ubiquinone biosynthetic process"/>
    <property type="evidence" value="ECO:0007669"/>
    <property type="project" value="TreeGrafter"/>
</dbReference>